<dbReference type="GeneID" id="14913599"/>
<dbReference type="VEuPathDB" id="AmoebaDB:ACA1_097620"/>
<dbReference type="SUPFAM" id="SSF53756">
    <property type="entry name" value="UDP-Glycosyltransferase/glycogen phosphorylase"/>
    <property type="match status" value="1"/>
</dbReference>
<name>L8GLK5_ACACF</name>
<sequence length="587" mass="62972">MRTLMVTDGTLGSVRAMVALGCGLVKRGHKPVLVACPARFRALVEDYGLRWTAFNPAPLAPSRSFLTFAEALEEVCRREGIDQTRDSTATQQRTCIVGEHSSLHAAYSLAEKFAICWVGVFFAPVSPTDAHPSTAFTACPNASSSSSSPTSAPAALRLPLLPGGLALPHRRWMNKWSHLLALALEWRSARDAVNAWREARLKLPPIPNALGVLPLIKRQTLPVVHPLHPAFFAKPHDWAAELKVPAFLFLPDKPAPAPFLSSDLRLELAADKDNTTPSSSAVESATWEKKEDESAKEEEQRLERFLKSSSTTEAEGAVRPLFFACGGLVDSQSSARAVLDVAARLADKTRRQVVLFIRDEDGPAKVQPAGGADGEGPTSTDAAAAMTEDGDGVVDVHPGWAELIYAPGAIPDSLCVVSRLSYASILPKCSCAVIDGGHAITAATIRAGVPLVCVPIDDRVSWFWANRAHEIGIAPQPIARTQLTADALLQAIDRATSAQTTQSHRLRELSAKVNADGDGVRKVVDAFERVCITSIGLVPTSDYADVSTASALWQELTTTEMGVALGVATGLALLIWLLLKLLFLLFL</sequence>
<dbReference type="KEGG" id="acan:ACA1_097620"/>
<feature type="transmembrane region" description="Helical" evidence="2">
    <location>
        <begin position="563"/>
        <end position="586"/>
    </location>
</feature>
<evidence type="ECO:0000313" key="3">
    <source>
        <dbReference type="EMBL" id="ELR13076.1"/>
    </source>
</evidence>
<keyword evidence="2" id="KW-0812">Transmembrane</keyword>
<gene>
    <name evidence="3" type="ORF">ACA1_097620</name>
</gene>
<reference evidence="3 4" key="1">
    <citation type="journal article" date="2013" name="Genome Biol.">
        <title>Genome of Acanthamoeba castellanii highlights extensive lateral gene transfer and early evolution of tyrosine kinase signaling.</title>
        <authorList>
            <person name="Clarke M."/>
            <person name="Lohan A.J."/>
            <person name="Liu B."/>
            <person name="Lagkouvardos I."/>
            <person name="Roy S."/>
            <person name="Zafar N."/>
            <person name="Bertelli C."/>
            <person name="Schilde C."/>
            <person name="Kianianmomeni A."/>
            <person name="Burglin T.R."/>
            <person name="Frech C."/>
            <person name="Turcotte B."/>
            <person name="Kopec K.O."/>
            <person name="Synnott J.M."/>
            <person name="Choo C."/>
            <person name="Paponov I."/>
            <person name="Finkler A."/>
            <person name="Soon Heng Tan C."/>
            <person name="Hutchins A.P."/>
            <person name="Weinmeier T."/>
            <person name="Rattei T."/>
            <person name="Chu J.S."/>
            <person name="Gimenez G."/>
            <person name="Irimia M."/>
            <person name="Rigden D.J."/>
            <person name="Fitzpatrick D.A."/>
            <person name="Lorenzo-Morales J."/>
            <person name="Bateman A."/>
            <person name="Chiu C.H."/>
            <person name="Tang P."/>
            <person name="Hegemann P."/>
            <person name="Fromm H."/>
            <person name="Raoult D."/>
            <person name="Greub G."/>
            <person name="Miranda-Saavedra D."/>
            <person name="Chen N."/>
            <person name="Nash P."/>
            <person name="Ginger M.L."/>
            <person name="Horn M."/>
            <person name="Schaap P."/>
            <person name="Caler L."/>
            <person name="Loftus B."/>
        </authorList>
    </citation>
    <scope>NUCLEOTIDE SEQUENCE [LARGE SCALE GENOMIC DNA]</scope>
    <source>
        <strain evidence="3 4">Neff</strain>
    </source>
</reference>
<proteinExistence type="predicted"/>
<feature type="region of interest" description="Disordered" evidence="1">
    <location>
        <begin position="271"/>
        <end position="309"/>
    </location>
</feature>
<dbReference type="InterPro" id="IPR050426">
    <property type="entry name" value="Glycosyltransferase_28"/>
</dbReference>
<dbReference type="PANTHER" id="PTHR48050:SF13">
    <property type="entry name" value="STEROL 3-BETA-GLUCOSYLTRANSFERASE UGT80A2"/>
    <property type="match status" value="1"/>
</dbReference>
<dbReference type="PANTHER" id="PTHR48050">
    <property type="entry name" value="STEROL 3-BETA-GLUCOSYLTRANSFERASE"/>
    <property type="match status" value="1"/>
</dbReference>
<keyword evidence="2" id="KW-0472">Membrane</keyword>
<dbReference type="OrthoDB" id="5835829at2759"/>
<evidence type="ECO:0000313" key="4">
    <source>
        <dbReference type="Proteomes" id="UP000011083"/>
    </source>
</evidence>
<protein>
    <submittedName>
        <fullName evidence="3">Uncharacterized protein</fullName>
    </submittedName>
</protein>
<dbReference type="RefSeq" id="XP_004335089.1">
    <property type="nucleotide sequence ID" value="XM_004335041.1"/>
</dbReference>
<dbReference type="AlphaFoldDB" id="L8GLK5"/>
<dbReference type="Gene3D" id="3.40.50.2000">
    <property type="entry name" value="Glycogen Phosphorylase B"/>
    <property type="match status" value="2"/>
</dbReference>
<accession>L8GLK5</accession>
<dbReference type="Proteomes" id="UP000011083">
    <property type="component" value="Unassembled WGS sequence"/>
</dbReference>
<organism evidence="3 4">
    <name type="scientific">Acanthamoeba castellanii (strain ATCC 30010 / Neff)</name>
    <dbReference type="NCBI Taxonomy" id="1257118"/>
    <lineage>
        <taxon>Eukaryota</taxon>
        <taxon>Amoebozoa</taxon>
        <taxon>Discosea</taxon>
        <taxon>Longamoebia</taxon>
        <taxon>Centramoebida</taxon>
        <taxon>Acanthamoebidae</taxon>
        <taxon>Acanthamoeba</taxon>
    </lineage>
</organism>
<keyword evidence="2" id="KW-1133">Transmembrane helix</keyword>
<evidence type="ECO:0000256" key="2">
    <source>
        <dbReference type="SAM" id="Phobius"/>
    </source>
</evidence>
<feature type="compositionally biased region" description="Basic and acidic residues" evidence="1">
    <location>
        <begin position="286"/>
        <end position="306"/>
    </location>
</feature>
<evidence type="ECO:0000256" key="1">
    <source>
        <dbReference type="SAM" id="MobiDB-lite"/>
    </source>
</evidence>
<dbReference type="EMBL" id="KB008103">
    <property type="protein sequence ID" value="ELR13076.1"/>
    <property type="molecule type" value="Genomic_DNA"/>
</dbReference>
<keyword evidence="4" id="KW-1185">Reference proteome</keyword>